<dbReference type="GO" id="GO:1990234">
    <property type="term" value="C:transferase complex"/>
    <property type="evidence" value="ECO:0007669"/>
    <property type="project" value="TreeGrafter"/>
</dbReference>
<dbReference type="GO" id="GO:0043386">
    <property type="term" value="P:mycotoxin biosynthetic process"/>
    <property type="evidence" value="ECO:0007669"/>
    <property type="project" value="UniProtKB-ARBA"/>
</dbReference>
<dbReference type="PROSITE" id="PS00723">
    <property type="entry name" value="POLYPRENYL_SYNTHASE_1"/>
    <property type="match status" value="1"/>
</dbReference>
<dbReference type="GO" id="GO:0006744">
    <property type="term" value="P:ubiquinone biosynthetic process"/>
    <property type="evidence" value="ECO:0007669"/>
    <property type="project" value="TreeGrafter"/>
</dbReference>
<dbReference type="Proteomes" id="UP000326340">
    <property type="component" value="Unassembled WGS sequence"/>
</dbReference>
<keyword evidence="5" id="KW-0479">Metal-binding</keyword>
<keyword evidence="12" id="KW-1185">Reference proteome</keyword>
<feature type="region of interest" description="Disordered" evidence="9">
    <location>
        <begin position="828"/>
        <end position="857"/>
    </location>
</feature>
<dbReference type="InterPro" id="IPR006680">
    <property type="entry name" value="Amidohydro-rel"/>
</dbReference>
<dbReference type="InterPro" id="IPR018228">
    <property type="entry name" value="DNase_TatD-rel_CS"/>
</dbReference>
<dbReference type="InterPro" id="IPR008949">
    <property type="entry name" value="Isoprenoid_synthase_dom_sf"/>
</dbReference>
<dbReference type="SFLD" id="SFLDS00005">
    <property type="entry name" value="Isoprenoid_Synthase_Type_I"/>
    <property type="match status" value="1"/>
</dbReference>
<dbReference type="GO" id="GO:0046165">
    <property type="term" value="P:alcohol biosynthetic process"/>
    <property type="evidence" value="ECO:0007669"/>
    <property type="project" value="UniProtKB-ARBA"/>
</dbReference>
<feature type="compositionally biased region" description="Pro residues" evidence="9">
    <location>
        <begin position="831"/>
        <end position="841"/>
    </location>
</feature>
<dbReference type="InterPro" id="IPR000092">
    <property type="entry name" value="Polyprenyl_synt"/>
</dbReference>
<evidence type="ECO:0000256" key="9">
    <source>
        <dbReference type="SAM" id="MobiDB-lite"/>
    </source>
</evidence>
<reference evidence="11 12" key="1">
    <citation type="journal article" date="2019" name="Sci. Rep.">
        <title>Colletotrichum shisoi sp. nov., an anthracnose pathogen of Perilla frutescens in Japan: molecular phylogenetic, morphological and genomic evidence.</title>
        <authorList>
            <person name="Gan P."/>
            <person name="Tsushima A."/>
            <person name="Hiroyama R."/>
            <person name="Narusaka M."/>
            <person name="Takano Y."/>
            <person name="Narusaka Y."/>
            <person name="Kawaradani M."/>
            <person name="Damm U."/>
            <person name="Shirasu K."/>
        </authorList>
    </citation>
    <scope>NUCLEOTIDE SEQUENCE [LARGE SCALE GENOMIC DNA]</scope>
    <source>
        <strain evidence="11 12">PG-2018a</strain>
    </source>
</reference>
<dbReference type="OrthoDB" id="10258955at2759"/>
<dbReference type="GO" id="GO:0046872">
    <property type="term" value="F:metal ion binding"/>
    <property type="evidence" value="ECO:0007669"/>
    <property type="project" value="UniProtKB-KW"/>
</dbReference>
<gene>
    <name evidence="11" type="ORF">CSHISOI_01977</name>
</gene>
<dbReference type="PANTHER" id="PTHR12001">
    <property type="entry name" value="GERANYLGERANYL PYROPHOSPHATE SYNTHASE"/>
    <property type="match status" value="1"/>
</dbReference>
<comment type="cofactor">
    <cofactor evidence="2">
        <name>Zn(2+)</name>
        <dbReference type="ChEBI" id="CHEBI:29105"/>
    </cofactor>
</comment>
<dbReference type="InterPro" id="IPR032466">
    <property type="entry name" value="Metal_Hydrolase"/>
</dbReference>
<evidence type="ECO:0000256" key="4">
    <source>
        <dbReference type="ARBA" id="ARBA00022679"/>
    </source>
</evidence>
<protein>
    <submittedName>
        <fullName evidence="11">Putative hexaprenyl pyrophosphate synthase</fullName>
    </submittedName>
</protein>
<dbReference type="GO" id="GO:0004659">
    <property type="term" value="F:prenyltransferase activity"/>
    <property type="evidence" value="ECO:0007669"/>
    <property type="project" value="InterPro"/>
</dbReference>
<proteinExistence type="inferred from homology"/>
<dbReference type="SUPFAM" id="SSF48576">
    <property type="entry name" value="Terpenoid synthases"/>
    <property type="match status" value="3"/>
</dbReference>
<dbReference type="GO" id="GO:0008299">
    <property type="term" value="P:isoprenoid biosynthetic process"/>
    <property type="evidence" value="ECO:0007669"/>
    <property type="project" value="UniProtKB-KW"/>
</dbReference>
<evidence type="ECO:0000256" key="8">
    <source>
        <dbReference type="ARBA" id="ARBA00023229"/>
    </source>
</evidence>
<organism evidence="11 12">
    <name type="scientific">Colletotrichum shisoi</name>
    <dbReference type="NCBI Taxonomy" id="2078593"/>
    <lineage>
        <taxon>Eukaryota</taxon>
        <taxon>Fungi</taxon>
        <taxon>Dikarya</taxon>
        <taxon>Ascomycota</taxon>
        <taxon>Pezizomycotina</taxon>
        <taxon>Sordariomycetes</taxon>
        <taxon>Hypocreomycetidae</taxon>
        <taxon>Glomerellales</taxon>
        <taxon>Glomerellaceae</taxon>
        <taxon>Colletotrichum</taxon>
        <taxon>Colletotrichum destructivum species complex</taxon>
    </lineage>
</organism>
<evidence type="ECO:0000256" key="7">
    <source>
        <dbReference type="ARBA" id="ARBA00022842"/>
    </source>
</evidence>
<keyword evidence="7" id="KW-0460">Magnesium</keyword>
<accession>A0A5Q4C4P6</accession>
<comment type="similarity">
    <text evidence="3">Belongs to the FPP/GGPP synthase family.</text>
</comment>
<dbReference type="Pfam" id="PF00348">
    <property type="entry name" value="polyprenyl_synt"/>
    <property type="match status" value="2"/>
</dbReference>
<evidence type="ECO:0000256" key="3">
    <source>
        <dbReference type="ARBA" id="ARBA00006706"/>
    </source>
</evidence>
<dbReference type="PROSITE" id="PS00482">
    <property type="entry name" value="DIHYDROOROTASE_1"/>
    <property type="match status" value="1"/>
</dbReference>
<dbReference type="PANTHER" id="PTHR12001:SF69">
    <property type="entry name" value="ALL TRANS-POLYPRENYL-DIPHOSPHATE SYNTHASE PDSS1"/>
    <property type="match status" value="1"/>
</dbReference>
<keyword evidence="8" id="KW-0414">Isoprene biosynthesis</keyword>
<keyword evidence="4" id="KW-0808">Transferase</keyword>
<dbReference type="SUPFAM" id="SSF51556">
    <property type="entry name" value="Metallo-dependent hydrolases"/>
    <property type="match status" value="1"/>
</dbReference>
<keyword evidence="6" id="KW-0378">Hydrolase</keyword>
<comment type="caution">
    <text evidence="11">The sequence shown here is derived from an EMBL/GenBank/DDBJ whole genome shotgun (WGS) entry which is preliminary data.</text>
</comment>
<dbReference type="PROSITE" id="PS00444">
    <property type="entry name" value="POLYPRENYL_SYNTHASE_2"/>
    <property type="match status" value="2"/>
</dbReference>
<evidence type="ECO:0000256" key="6">
    <source>
        <dbReference type="ARBA" id="ARBA00022801"/>
    </source>
</evidence>
<sequence length="1416" mass="155036">MQLRSGAAAVLRSTSSITSRSLLSSSASRCAQCQRIAPLDLRLPLTSALYHSSSRRSSAWGAAVSVASNMAANAVNRVIPKGDMHIDPLRTVAKEMKFLTGNIRKLLGSGHPSLDRVAKYYTQAEGKHMRPLIVLLMSRATALCPKGPRLHSGQAIGGVDTAISPPNILVDVNPSSPLTSAAPEPAEVDSDILPSQRRLAEITELIHTASLLHDDVIDHSVSRRGSPSANLEFGNKMAVLAGDFLLGRASVALARLRNSEVIELLATVIANLVEGEFMQLKNTEQDERRPVWSEETLTYYLQKTYLKTASLISKSCRASAILGGSDAASVEAAYAYGKNLGLAFQLVDDMLDYTRSEKELGKPAGADLELGLATAPLLFAWKTMPELGALVGRKFEQEGDVARARELVLQSDGIEQTRALAQDYSERAIAAISEFPDSEAKDGLVEMAVKALKRTKTSLSRTIPTLVTMTVPQDTASAPLVVLVSTRAVLTFAEDNLVLTPATITVSPTTGKIVNIIPAVLPKTSFPASALYVNYGSKLLLPGLVDAHVHLNEPGRTEWEGFWTGTRAAASGGVTTVVDMPLNAIPPTTTVAGFKEKLAASRGQCWVDVGFYGGVIPGNTDDLLPLVEAGVRGFKGFLIESGVDEFPAVSAKDVALAMEKLKGTPTTLMFHAEMIPPIADSVGDAVQQSEPPLAPTGELHSYETFLESRPPSFETYAVEEILSLAHLAPDLHLHIVHLSATQAIPLLKEARQRGINITAETCFHYLGFASEDIADGDTRHKCCPPIRERSNRDGLWEELVAEDSCIKTIVSDHSPCTPQLKLLPSHLEAAPLPPSLPPSPPANDAHATNMHHSDSGVDMTIPGETVGKILAEKTLEDAALAVADASSRGDFFAAWGGISSVGLGLPIVYTAAKARAAENQHAAAPSIVDIVRLCSQATAKQVGLAHRKGALRVGMDADICVFDDVDAWTLRSGDMRWKNRCSPWEGHEFAGRVRETWVRGRKVFEYGGANGGFVCEGDADLCDDLTYEEALKEHNNLSQAMEISAIAPHRGPKTLDRSMKMKRYVSKCLLEATNIDRPRALRMINTYRSKWLDVTERRNVNEIESLDEYLVFRNLNGGMEVKTRIRPLLAAAESALVLPNDYWSWDREWQQAQQIEESRIVNTVYLEAVRDRILAYEAEYLRLKTEFYSQNPNVGADLKKYIESIDTANYMFVQAGQQAQTLSSPACIGTLLGELECLFIGQSWDLYWEFHLQIPTEKEYFAMVDSKTGAMFRLPTRLMFHARSVVANDIGAQLLDEMCRLLGRFFQIRDDFMNINSSEYSDLKGFCEDLDEGKMCYPMILVLRQNPEYQDLIMDIFRQQTANASKDGSAEPARLPHETKRYMLGLLKSSDAMALTLKKLQELEAAVEEKISDLEE</sequence>
<evidence type="ECO:0000256" key="2">
    <source>
        <dbReference type="ARBA" id="ARBA00001947"/>
    </source>
</evidence>
<evidence type="ECO:0000313" key="12">
    <source>
        <dbReference type="Proteomes" id="UP000326340"/>
    </source>
</evidence>
<name>A0A5Q4C4P6_9PEZI</name>
<dbReference type="Gene3D" id="3.20.20.140">
    <property type="entry name" value="Metal-dependent hydrolases"/>
    <property type="match status" value="2"/>
</dbReference>
<comment type="cofactor">
    <cofactor evidence="1">
        <name>Mg(2+)</name>
        <dbReference type="ChEBI" id="CHEBI:18420"/>
    </cofactor>
</comment>
<dbReference type="EMBL" id="PUHP01000091">
    <property type="protein sequence ID" value="TQN73514.1"/>
    <property type="molecule type" value="Genomic_DNA"/>
</dbReference>
<feature type="non-terminal residue" evidence="11">
    <location>
        <position position="1416"/>
    </location>
</feature>
<dbReference type="SUPFAM" id="SSF51338">
    <property type="entry name" value="Composite domain of metallo-dependent hydrolases"/>
    <property type="match status" value="1"/>
</dbReference>
<dbReference type="GO" id="GO:0016812">
    <property type="term" value="F:hydrolase activity, acting on carbon-nitrogen (but not peptide) bonds, in cyclic amides"/>
    <property type="evidence" value="ECO:0007669"/>
    <property type="project" value="InterPro"/>
</dbReference>
<dbReference type="Gene3D" id="1.10.600.10">
    <property type="entry name" value="Farnesyl Diphosphate Synthase"/>
    <property type="match status" value="3"/>
</dbReference>
<dbReference type="InterPro" id="IPR033749">
    <property type="entry name" value="Polyprenyl_synt_CS"/>
</dbReference>
<evidence type="ECO:0000256" key="5">
    <source>
        <dbReference type="ARBA" id="ARBA00022723"/>
    </source>
</evidence>
<dbReference type="InterPro" id="IPR011059">
    <property type="entry name" value="Metal-dep_hydrolase_composite"/>
</dbReference>
<dbReference type="InterPro" id="IPR002195">
    <property type="entry name" value="Dihydroorotase_CS"/>
</dbReference>
<evidence type="ECO:0000259" key="10">
    <source>
        <dbReference type="Pfam" id="PF01979"/>
    </source>
</evidence>
<dbReference type="PROSITE" id="PS01137">
    <property type="entry name" value="TATD_1"/>
    <property type="match status" value="1"/>
</dbReference>
<evidence type="ECO:0000256" key="1">
    <source>
        <dbReference type="ARBA" id="ARBA00001946"/>
    </source>
</evidence>
<evidence type="ECO:0000313" key="11">
    <source>
        <dbReference type="EMBL" id="TQN73514.1"/>
    </source>
</evidence>
<dbReference type="CDD" id="cd00685">
    <property type="entry name" value="Trans_IPPS_HT"/>
    <property type="match status" value="1"/>
</dbReference>
<dbReference type="Pfam" id="PF01979">
    <property type="entry name" value="Amidohydro_1"/>
    <property type="match status" value="1"/>
</dbReference>
<feature type="domain" description="Amidohydrolase-related" evidence="10">
    <location>
        <begin position="540"/>
        <end position="1003"/>
    </location>
</feature>